<organism evidence="1 2">
    <name type="scientific">Halteria grandinella</name>
    <dbReference type="NCBI Taxonomy" id="5974"/>
    <lineage>
        <taxon>Eukaryota</taxon>
        <taxon>Sar</taxon>
        <taxon>Alveolata</taxon>
        <taxon>Ciliophora</taxon>
        <taxon>Intramacronucleata</taxon>
        <taxon>Spirotrichea</taxon>
        <taxon>Stichotrichia</taxon>
        <taxon>Sporadotrichida</taxon>
        <taxon>Halteriidae</taxon>
        <taxon>Halteria</taxon>
    </lineage>
</organism>
<sequence>MNDQSQIEAKENEEITSVVNSQLITGSKTNTKSLLCTTCQVSSISVICLEESCNINGKCANLCKNCSNGHQATAKHKMNYSRQYLRKIVKETKVYFKNNEAVFKELREREIEIQLLLVMFKRSDQDAQIDKCKEFINKVTEALQSPLELKSLITKLGETGQYCQMYREVQESIIKYKEVKNYLKDLEEQISFFIQTKVSSIINFKRRMPLLEKYSAQKIPINGPLFTMMNALAIQDLEISTNSSGSLSIKSLRIQDSSSLGTFNPNSAELERQLNLFDEQQPSIPSFLCKLDLSNIENDSREEEKLDQINQQQNSDFQKVLPSEISSYNFKGESSVSDQRVADLLNIMRRDIEDLKMDSAYLKNALDRLDPASALTNPQSNDINLIPSANNITESFISQDNSLNKRNQGLDVTHILAEEALLVQESKCYSREDALLMSKMHEAWYNKQIEDPSVSGTIIEFKKLEDRIRSTNRMVALKNRSKDFIISKLNERYQKSSRLFMDYDGGQDYNWHKFAKNDWIKLISNPNSKPDWISLTLETNRDLKLKAIFLFVRYPSLEATLPPNSILTYQYGVKIRKEKVQMSRQSSPNVEQVLVEQKGAVLICKLQPARDSFSETVETGKGGLICKGNTKLIMDWKIQHKVEHSSLAEVEEEGFSDYQEECQLIGILYEGKKKYK</sequence>
<accession>A0A8J8NX90</accession>
<protein>
    <submittedName>
        <fullName evidence="1">Uncharacterized protein</fullName>
    </submittedName>
</protein>
<dbReference type="EMBL" id="RRYP01005597">
    <property type="protein sequence ID" value="TNV81895.1"/>
    <property type="molecule type" value="Genomic_DNA"/>
</dbReference>
<keyword evidence="2" id="KW-1185">Reference proteome</keyword>
<dbReference type="Proteomes" id="UP000785679">
    <property type="component" value="Unassembled WGS sequence"/>
</dbReference>
<reference evidence="1" key="1">
    <citation type="submission" date="2019-06" db="EMBL/GenBank/DDBJ databases">
        <authorList>
            <person name="Zheng W."/>
        </authorList>
    </citation>
    <scope>NUCLEOTIDE SEQUENCE</scope>
    <source>
        <strain evidence="1">QDHG01</strain>
    </source>
</reference>
<name>A0A8J8NX90_HALGN</name>
<dbReference type="AlphaFoldDB" id="A0A8J8NX90"/>
<gene>
    <name evidence="1" type="ORF">FGO68_gene14562</name>
</gene>
<comment type="caution">
    <text evidence="1">The sequence shown here is derived from an EMBL/GenBank/DDBJ whole genome shotgun (WGS) entry which is preliminary data.</text>
</comment>
<evidence type="ECO:0000313" key="1">
    <source>
        <dbReference type="EMBL" id="TNV81895.1"/>
    </source>
</evidence>
<evidence type="ECO:0000313" key="2">
    <source>
        <dbReference type="Proteomes" id="UP000785679"/>
    </source>
</evidence>
<proteinExistence type="predicted"/>